<protein>
    <submittedName>
        <fullName evidence="1">Uncharacterized protein</fullName>
    </submittedName>
</protein>
<reference evidence="1" key="1">
    <citation type="submission" date="2019-08" db="EMBL/GenBank/DDBJ databases">
        <authorList>
            <person name="Kucharzyk K."/>
            <person name="Murdoch R.W."/>
            <person name="Higgins S."/>
            <person name="Loffler F."/>
        </authorList>
    </citation>
    <scope>NUCLEOTIDE SEQUENCE</scope>
</reference>
<dbReference type="AlphaFoldDB" id="A0A644Z6H7"/>
<name>A0A644Z6H7_9ZZZZ</name>
<dbReference type="EMBL" id="VSSQ01007605">
    <property type="protein sequence ID" value="MPM36430.1"/>
    <property type="molecule type" value="Genomic_DNA"/>
</dbReference>
<comment type="caution">
    <text evidence="1">The sequence shown here is derived from an EMBL/GenBank/DDBJ whole genome shotgun (WGS) entry which is preliminary data.</text>
</comment>
<organism evidence="1">
    <name type="scientific">bioreactor metagenome</name>
    <dbReference type="NCBI Taxonomy" id="1076179"/>
    <lineage>
        <taxon>unclassified sequences</taxon>
        <taxon>metagenomes</taxon>
        <taxon>ecological metagenomes</taxon>
    </lineage>
</organism>
<proteinExistence type="predicted"/>
<accession>A0A644Z6H7</accession>
<gene>
    <name evidence="1" type="ORF">SDC9_83026</name>
</gene>
<sequence length="124" mass="13453">MKAAIAASTDILRAIFKLKNTVSLGRVILKFDSDLNADLMISIDPVCIRRHAKAPPPSLVSDFTVELIGNGVPVARKVVQGSCIRCAVVSFPAVPCDTVRITLEKTWGASTFRMFEARMYAAEA</sequence>
<evidence type="ECO:0000313" key="1">
    <source>
        <dbReference type="EMBL" id="MPM36430.1"/>
    </source>
</evidence>